<evidence type="ECO:0000313" key="5">
    <source>
        <dbReference type="EMBL" id="KAH0814593.1"/>
    </source>
</evidence>
<dbReference type="PANTHER" id="PTHR24126:SF14">
    <property type="entry name" value="ANK_REP_REGION DOMAIN-CONTAINING PROTEIN"/>
    <property type="match status" value="1"/>
</dbReference>
<dbReference type="SUPFAM" id="SSF52540">
    <property type="entry name" value="P-loop containing nucleoside triphosphate hydrolases"/>
    <property type="match status" value="2"/>
</dbReference>
<reference evidence="5" key="2">
    <citation type="submission" date="2021-08" db="EMBL/GenBank/DDBJ databases">
        <authorList>
            <person name="Eriksson T."/>
        </authorList>
    </citation>
    <scope>NUCLEOTIDE SEQUENCE</scope>
    <source>
        <strain evidence="5">Stoneville</strain>
        <tissue evidence="5">Whole head</tissue>
    </source>
</reference>
<accession>A0A8J6HJ82</accession>
<feature type="repeat" description="ANK" evidence="3">
    <location>
        <begin position="1525"/>
        <end position="1557"/>
    </location>
</feature>
<dbReference type="Pfam" id="PF13637">
    <property type="entry name" value="Ank_4"/>
    <property type="match status" value="1"/>
</dbReference>
<feature type="domain" description="NACHT" evidence="4">
    <location>
        <begin position="677"/>
        <end position="817"/>
    </location>
</feature>
<dbReference type="SMART" id="SM00248">
    <property type="entry name" value="ANK"/>
    <property type="match status" value="26"/>
</dbReference>
<feature type="repeat" description="ANK" evidence="3">
    <location>
        <begin position="2814"/>
        <end position="2848"/>
    </location>
</feature>
<dbReference type="InterPro" id="IPR007111">
    <property type="entry name" value="NACHT_NTPase"/>
</dbReference>
<feature type="repeat" description="ANK" evidence="3">
    <location>
        <begin position="3065"/>
        <end position="3097"/>
    </location>
</feature>
<dbReference type="PROSITE" id="PS50297">
    <property type="entry name" value="ANK_REP_REGION"/>
    <property type="match status" value="8"/>
</dbReference>
<dbReference type="PANTHER" id="PTHR24126">
    <property type="entry name" value="ANKYRIN REPEAT, PH AND SEC7 DOMAIN CONTAINING PROTEIN SECG-RELATED"/>
    <property type="match status" value="1"/>
</dbReference>
<sequence length="3211" mass="371181">MHVRMQYVFHDVCHIQIITYFNGWCTELETLGPWCLPDKKLVVPREMLERQRLKMLFFSPLMTTFATTKKCFDSSSHLQFDTYKKRAGTTDLGKEYEKLMCALLALKFGTSDIVADFEMKTNGDDCGDFDDVALKVTFVDEQSEIFLLQLKHSVNTKNVTDNKLAAETGDFSLLKYIKSIRKFENIENISFILYTNNSASIKCNSKMCLQSKANTIEEVLVRELQDLDPKKLLLMNRKEICDEKEGTKVFQFELNQSSGSVEDLDDHLKHFYFFAHQTNTTGAQLLINAMLNEECGINDATYSSSFIQFMETWWSGNFILCKYDVVAKLTELTLTPFIKTISDRKCNEKSKLLRVAIMKFDMTIVRDTNEEVIANIWDETASDDEISLTSLKYGLRPKGVKDLSPKERSKVLWHLNKVPLIVKAEECHEAQVKHAIRLLEKIEKKKVVLLANATKEDFPRWNVFQDLSDLPNEDVYKDIVEHFVVSLQGRQSIFLDHLLNFDQKNGRNIETADLIKMTQEIVEIGRRQENAFEAYIPRSVSTICLDLNKLSEFCKITGSLVIICNFPQFWNRIMRLFDLHVMELAQYLKLEDRKQLSKVNVLLTSNKWQQVQFNDICKETERNVHLLQDFDNISFTSVLSKQNRLSLETMKSKEARVHELEIFTYLDHPLNVICSPPGMGKSTLVTRLSSICPSSYWSVRVNLINYKSAFKNECSHDEMLHHFVEEEEDPLVVKIRSMLLQNKRMYFFLDGLDELDSDCIQIALDFIKHISSLGHRVWITSRENLAQTLSRSLDIFPLKIEELTEEEQKTYIQKRLQNIYQEDEVEQITNKMYASVDLVNSRRLLEVPLQLFMVMENFCDNKNLWKEPDQEIFVLTKMYKIFFQGKKKHQHRKLGMHEYENQLGLYFDLYLEQYELPALVSCLDTTTFDKLKINLRKSQKFLEKLRTGDPFGIVSGVTDDNQAVFNHQTYAEYFACAWLKNHLDKVSLLQDDLFAKKYQNLKLIFDIMLAENSALHLTVIYRQMDLVIKYLDKKKVKDEGDRSALNLFCTYGVEHPLLRKEVESSSSPFERKYAENIIEGVSTQYKEVFKMLLHCDVFQKDAVFGWNCLDYALRFQNLFAVEIFLERFTDSTILESVFRRYDIDTLAYYSSQMGYPNLLRAVIKTDSRVLSVKIGKRNLTLLHVAIIGIKKNYKFGPILVEESQDVVMTLIGCGLDVDAQCGWKRTALHLASELDDDAIVKLLVERGANINLTDKFGRNALHFALRNPKVNMGIVKHLIDKGIDVKARDDNERSALHFCCREGHHDALVMLLNLGLDVKVVTAEKINLLHTIFRQNKPNQEMIKLLVSKGADVNGEDSRGRTALHFACYHDSAILEAPVQSVEDVNAIDIYEKNILHHMILSAEIISFLLENGANVNAKDYKNRSALYYAVYRKNYNCIKVLIDHGAHVNTVYDSGKTLLHAAFEEGHVPDVEVIQLLLSKGVDANKRDSNQTTALDHAVTRPGSYDLVKILFDATAYDQLMSTDYVTFLHYAVYEGNCFAVELFLESGLDLDKIDVNNEKYPLYFAVKSEHLRRDLLLQMTEFIQACKISDSGQKDIIKFLGDYFSKGFRFPSFATKKKSFGSSSQLRLDTYKKRSGIVDQGKEYEQLMCAILALKFSTSGIVADFEMKTNSDDCGVFDDVALKVTFVDGQSENFLFQLKHSEKKKNVNDKQLAAENGDFSLLKYIQSIQKFKNTENVSFILYTNNSTSIKSNSKICLQNKTNTIREVVVRELQDLDPKKLLLINRKEISDKKEGTIVFQFELNQSSGSVECLDDHLKHFYFFADQTNTTGAQSLINAMLREECGINDATYSSSFIHFMETWWSGNFILTKYDVIAKLAELTLTPFIQTISDSKCNEKSKLLREAIMKFDITIVKDTNEEIIANIWDNTANDHEISVTSLKYGLRPKGIKDLSPKERSKVLWHLNKVPLIVKTEERHEEQVKYAIRLLEKVEKKKVVLLANATKEDFPEWNIFQDLSDLSNEDVYTDIVKHFAVSLQGRQSIFLDQLLNFDKKNARNIETTEFIKMTQEVIQIGRNQDKMFEAYIPRSVSTICLDINKMSEFCKLTGSLLIICNVSQSWNEAIRQLHLHVMELDQYLKLERKSSNVDVLLSSNKWPQVPFDVICKQTKRNVHLLQVFDGKNYCTSVLSKKNRLSLETMKSKEARVHELEIFTYLDHPLNVICSPPGMGKSTLVTRLSSICPSSYWSVRVNLINYKTAFKKGCLHNVILHRFVQEEEDPLVVKIRSMLLQNKRMYIFLDGLDEIDSDCIQVALDLIEYISSLGLRVWITSRENFAELVSQILDIFPIKIEELTDEQQKAYITNRLQDLYQVDVIKNITNKIYANADIVNSRHLLGVPLQLFMVTENFRDNKNLWREPDQEIFVLTKMYKIFFQGKKKHQHRKLGMHEYENQLGFDFDLYLEEYELPALESCLDNTTFDKLNINLGRSQKFLEKLRTGDPFGIVSRVTDDNQAIFHHQTYAEYFACAWLRKNLDKVSLLQDDVLTEQNQNLKFIFDIMLAENSALHLAVIYRHIDLVLKHLYKSDVKDEGGRSPLQLLCTYGVEHRPLWTIRKMGSAKYYYYYYYYIENYIEGVSTQYREIFKIFSHCDVFQNDDVFQKDNVFQWNCLDYAIRCYNLFAVEQFLERFGDSISLEKLFERYDTTILAFYSAHLGYPNLLRAVIRNDSKTLSVKIGESQLTLLYVVIKGIKKNNKFEQILTDERKIMLTTLIEGGLDIDVQCGRKKTALHLASQLNDDAIVKLLVERGANINLTDGFKRNALHFALKNSKVNMGIVKHLIDKGIDAEARDDNGRTPLYFCCIGGHYDALVMLLDLDVNVKVITDEKINLLHAILRQRKPNKEMIRLLINRGADVNGEDSRGRTPLHYVCYHDYHLFEAPVTDNYEESILHHMILSGANVNIKDSQNRSALYYAVYKGNYNCIKMLLDHGADINAVFDSGKTVLHVAFEKELSPDIEVIKLLLDRGVDANKRDKNQTTALEHAVTRPGSDDLVKILFNARAHDQLMSTDYVTFLHYAVYHGNCFAVELFLESGLDLDKIDVNNAEYPLKFAVRNQQLCSNLLLKMTEFIRDCKKKAHFGRNRIVEFLEDYFPNCSDRPKTVLINKILQMVLICTSQRYLEFCVVSTRQENTLEDLDKDADEQQQLNGIVFCFYSR</sequence>
<keyword evidence="2 3" id="KW-0040">ANK repeat</keyword>
<protein>
    <recommendedName>
        <fullName evidence="4">NACHT domain-containing protein</fullName>
    </recommendedName>
</protein>
<evidence type="ECO:0000313" key="6">
    <source>
        <dbReference type="Proteomes" id="UP000719412"/>
    </source>
</evidence>
<feature type="repeat" description="ANK" evidence="3">
    <location>
        <begin position="2882"/>
        <end position="2916"/>
    </location>
</feature>
<dbReference type="PROSITE" id="PS50088">
    <property type="entry name" value="ANK_REPEAT"/>
    <property type="match status" value="14"/>
</dbReference>
<keyword evidence="1" id="KW-0677">Repeat</keyword>
<feature type="repeat" description="ANK" evidence="3">
    <location>
        <begin position="1256"/>
        <end position="1290"/>
    </location>
</feature>
<dbReference type="InterPro" id="IPR036770">
    <property type="entry name" value="Ankyrin_rpt-contain_sf"/>
</dbReference>
<feature type="repeat" description="ANK" evidence="3">
    <location>
        <begin position="1291"/>
        <end position="1323"/>
    </location>
</feature>
<gene>
    <name evidence="5" type="ORF">GEV33_008199</name>
</gene>
<feature type="repeat" description="ANK" evidence="3">
    <location>
        <begin position="1422"/>
        <end position="1454"/>
    </location>
</feature>
<feature type="repeat" description="ANK" evidence="3">
    <location>
        <begin position="1324"/>
        <end position="1358"/>
    </location>
</feature>
<evidence type="ECO:0000256" key="3">
    <source>
        <dbReference type="PROSITE-ProRule" id="PRU00023"/>
    </source>
</evidence>
<feature type="repeat" description="ANK" evidence="3">
    <location>
        <begin position="2781"/>
        <end position="2813"/>
    </location>
</feature>
<dbReference type="SUPFAM" id="SSF48403">
    <property type="entry name" value="Ankyrin repeat"/>
    <property type="match status" value="4"/>
</dbReference>
<name>A0A8J6HJ82_TENMO</name>
<feature type="repeat" description="ANK" evidence="3">
    <location>
        <begin position="1223"/>
        <end position="1255"/>
    </location>
</feature>
<reference evidence="5" key="1">
    <citation type="journal article" date="2020" name="J Insects Food Feed">
        <title>The yellow mealworm (Tenebrio molitor) genome: a resource for the emerging insects as food and feed industry.</title>
        <authorList>
            <person name="Eriksson T."/>
            <person name="Andere A."/>
            <person name="Kelstrup H."/>
            <person name="Emery V."/>
            <person name="Picard C."/>
        </authorList>
    </citation>
    <scope>NUCLEOTIDE SEQUENCE</scope>
    <source>
        <strain evidence="5">Stoneville</strain>
        <tissue evidence="5">Whole head</tissue>
    </source>
</reference>
<evidence type="ECO:0000256" key="1">
    <source>
        <dbReference type="ARBA" id="ARBA00022737"/>
    </source>
</evidence>
<dbReference type="InterPro" id="IPR027417">
    <property type="entry name" value="P-loop_NTPase"/>
</dbReference>
<evidence type="ECO:0000256" key="2">
    <source>
        <dbReference type="ARBA" id="ARBA00023043"/>
    </source>
</evidence>
<evidence type="ECO:0000259" key="4">
    <source>
        <dbReference type="Pfam" id="PF05729"/>
    </source>
</evidence>
<dbReference type="InterPro" id="IPR002110">
    <property type="entry name" value="Ankyrin_rpt"/>
</dbReference>
<dbReference type="Gene3D" id="1.25.40.20">
    <property type="entry name" value="Ankyrin repeat-containing domain"/>
    <property type="match status" value="4"/>
</dbReference>
<organism evidence="5 6">
    <name type="scientific">Tenebrio molitor</name>
    <name type="common">Yellow mealworm beetle</name>
    <dbReference type="NCBI Taxonomy" id="7067"/>
    <lineage>
        <taxon>Eukaryota</taxon>
        <taxon>Metazoa</taxon>
        <taxon>Ecdysozoa</taxon>
        <taxon>Arthropoda</taxon>
        <taxon>Hexapoda</taxon>
        <taxon>Insecta</taxon>
        <taxon>Pterygota</taxon>
        <taxon>Neoptera</taxon>
        <taxon>Endopterygota</taxon>
        <taxon>Coleoptera</taxon>
        <taxon>Polyphaga</taxon>
        <taxon>Cucujiformia</taxon>
        <taxon>Tenebrionidae</taxon>
        <taxon>Tenebrio</taxon>
    </lineage>
</organism>
<feature type="repeat" description="ANK" evidence="3">
    <location>
        <begin position="2995"/>
        <end position="3030"/>
    </location>
</feature>
<feature type="repeat" description="ANK" evidence="3">
    <location>
        <begin position="2962"/>
        <end position="2994"/>
    </location>
</feature>
<feature type="repeat" description="ANK" evidence="3">
    <location>
        <begin position="1455"/>
        <end position="1490"/>
    </location>
</feature>
<proteinExistence type="predicted"/>
<dbReference type="Gene3D" id="3.40.50.300">
    <property type="entry name" value="P-loop containing nucleotide triphosphate hydrolases"/>
    <property type="match status" value="2"/>
</dbReference>
<keyword evidence="6" id="KW-1185">Reference proteome</keyword>
<dbReference type="Pfam" id="PF12796">
    <property type="entry name" value="Ank_2"/>
    <property type="match status" value="5"/>
</dbReference>
<comment type="caution">
    <text evidence="5">The sequence shown here is derived from an EMBL/GenBank/DDBJ whole genome shotgun (WGS) entry which is preliminary data.</text>
</comment>
<dbReference type="EMBL" id="JABDTM020024140">
    <property type="protein sequence ID" value="KAH0814593.1"/>
    <property type="molecule type" value="Genomic_DNA"/>
</dbReference>
<feature type="repeat" description="ANK" evidence="3">
    <location>
        <begin position="2849"/>
        <end position="2881"/>
    </location>
</feature>
<dbReference type="Proteomes" id="UP000719412">
    <property type="component" value="Unassembled WGS sequence"/>
</dbReference>
<dbReference type="Pfam" id="PF05729">
    <property type="entry name" value="NACHT"/>
    <property type="match status" value="1"/>
</dbReference>